<gene>
    <name evidence="1" type="ORF">BC739_000756</name>
</gene>
<evidence type="ECO:0008006" key="3">
    <source>
        <dbReference type="Google" id="ProtNLM"/>
    </source>
</evidence>
<proteinExistence type="predicted"/>
<keyword evidence="2" id="KW-1185">Reference proteome</keyword>
<dbReference type="EMBL" id="JACJID010000001">
    <property type="protein sequence ID" value="MBA8923559.1"/>
    <property type="molecule type" value="Genomic_DNA"/>
</dbReference>
<sequence length="34" mass="3584">MLVRRGTRHTITTILLIATAAALTGARSFTAIGE</sequence>
<name>A0ABR6BAD9_9PSEU</name>
<dbReference type="Proteomes" id="UP000517916">
    <property type="component" value="Unassembled WGS sequence"/>
</dbReference>
<evidence type="ECO:0000313" key="2">
    <source>
        <dbReference type="Proteomes" id="UP000517916"/>
    </source>
</evidence>
<reference evidence="1 2" key="1">
    <citation type="submission" date="2020-08" db="EMBL/GenBank/DDBJ databases">
        <title>Genomic Encyclopedia of Archaeal and Bacterial Type Strains, Phase II (KMG-II): from individual species to whole genera.</title>
        <authorList>
            <person name="Goeker M."/>
        </authorList>
    </citation>
    <scope>NUCLEOTIDE SEQUENCE [LARGE SCALE GENOMIC DNA]</scope>
    <source>
        <strain evidence="1 2">DSM 43850</strain>
    </source>
</reference>
<comment type="caution">
    <text evidence="1">The sequence shown here is derived from an EMBL/GenBank/DDBJ whole genome shotgun (WGS) entry which is preliminary data.</text>
</comment>
<accession>A0ABR6BAD9</accession>
<protein>
    <recommendedName>
        <fullName evidence="3">DDE_Tnp_1-associated</fullName>
    </recommendedName>
</protein>
<organism evidence="1 2">
    <name type="scientific">Kutzneria viridogrisea</name>
    <dbReference type="NCBI Taxonomy" id="47990"/>
    <lineage>
        <taxon>Bacteria</taxon>
        <taxon>Bacillati</taxon>
        <taxon>Actinomycetota</taxon>
        <taxon>Actinomycetes</taxon>
        <taxon>Pseudonocardiales</taxon>
        <taxon>Pseudonocardiaceae</taxon>
        <taxon>Kutzneria</taxon>
    </lineage>
</organism>
<evidence type="ECO:0000313" key="1">
    <source>
        <dbReference type="EMBL" id="MBA8923559.1"/>
    </source>
</evidence>